<dbReference type="SMART" id="SM00564">
    <property type="entry name" value="PQQ"/>
    <property type="match status" value="4"/>
</dbReference>
<keyword evidence="5" id="KW-0597">Phosphoprotein</keyword>
<dbReference type="Gene3D" id="1.10.510.10">
    <property type="entry name" value="Transferase(Phosphotransferase) domain 1"/>
    <property type="match status" value="1"/>
</dbReference>
<feature type="chain" id="PRO_5042557476" description="non-specific serine/threonine protein kinase" evidence="20">
    <location>
        <begin position="19"/>
        <end position="1046"/>
    </location>
</feature>
<feature type="domain" description="Protein kinase" evidence="21">
    <location>
        <begin position="503"/>
        <end position="761"/>
    </location>
</feature>
<keyword evidence="9" id="KW-0547">Nucleotide-binding</keyword>
<dbReference type="PANTHER" id="PTHR13954">
    <property type="entry name" value="IRE1-RELATED"/>
    <property type="match status" value="1"/>
</dbReference>
<dbReference type="PROSITE" id="PS51392">
    <property type="entry name" value="KEN"/>
    <property type="match status" value="1"/>
</dbReference>
<reference evidence="24" key="1">
    <citation type="submission" date="2025-08" db="UniProtKB">
        <authorList>
            <consortium name="RefSeq"/>
        </authorList>
    </citation>
    <scope>IDENTIFICATION</scope>
</reference>
<dbReference type="PROSITE" id="PS50011">
    <property type="entry name" value="PROTEIN_KINASE_DOM"/>
    <property type="match status" value="1"/>
</dbReference>
<dbReference type="AlphaFoldDB" id="A0AAJ7SFT2"/>
<organism evidence="23 24">
    <name type="scientific">Galendromus occidentalis</name>
    <name type="common">western predatory mite</name>
    <dbReference type="NCBI Taxonomy" id="34638"/>
    <lineage>
        <taxon>Eukaryota</taxon>
        <taxon>Metazoa</taxon>
        <taxon>Ecdysozoa</taxon>
        <taxon>Arthropoda</taxon>
        <taxon>Chelicerata</taxon>
        <taxon>Arachnida</taxon>
        <taxon>Acari</taxon>
        <taxon>Parasitiformes</taxon>
        <taxon>Mesostigmata</taxon>
        <taxon>Gamasina</taxon>
        <taxon>Phytoseioidea</taxon>
        <taxon>Phytoseiidae</taxon>
        <taxon>Typhlodrominae</taxon>
        <taxon>Galendromus</taxon>
    </lineage>
</organism>
<dbReference type="EC" id="2.7.11.1" evidence="3"/>
<evidence type="ECO:0000256" key="11">
    <source>
        <dbReference type="ARBA" id="ARBA00022801"/>
    </source>
</evidence>
<dbReference type="InterPro" id="IPR011009">
    <property type="entry name" value="Kinase-like_dom_sf"/>
</dbReference>
<evidence type="ECO:0000256" key="7">
    <source>
        <dbReference type="ARBA" id="ARBA00022692"/>
    </source>
</evidence>
<dbReference type="GO" id="GO:0051082">
    <property type="term" value="F:unfolded protein binding"/>
    <property type="evidence" value="ECO:0007669"/>
    <property type="project" value="TreeGrafter"/>
</dbReference>
<dbReference type="Pfam" id="PF00069">
    <property type="entry name" value="Pkinase"/>
    <property type="match status" value="1"/>
</dbReference>
<dbReference type="GO" id="GO:1990604">
    <property type="term" value="C:IRE1-TRAF2-ASK1 complex"/>
    <property type="evidence" value="ECO:0007669"/>
    <property type="project" value="TreeGrafter"/>
</dbReference>
<comment type="subcellular location">
    <subcellularLocation>
        <location evidence="2">Endoplasmic reticulum membrane</location>
        <topology evidence="2">Single-pass type I membrane protein</topology>
    </subcellularLocation>
</comment>
<evidence type="ECO:0000256" key="18">
    <source>
        <dbReference type="ARBA" id="ARBA00048679"/>
    </source>
</evidence>
<evidence type="ECO:0000256" key="6">
    <source>
        <dbReference type="ARBA" id="ARBA00022679"/>
    </source>
</evidence>
<evidence type="ECO:0000256" key="19">
    <source>
        <dbReference type="SAM" id="MobiDB-lite"/>
    </source>
</evidence>
<dbReference type="PANTHER" id="PTHR13954:SF6">
    <property type="entry name" value="NON-SPECIFIC SERINE_THREONINE PROTEIN KINASE"/>
    <property type="match status" value="1"/>
</dbReference>
<evidence type="ECO:0000256" key="20">
    <source>
        <dbReference type="SAM" id="SignalP"/>
    </source>
</evidence>
<accession>A0AAJ7SFT2</accession>
<evidence type="ECO:0000256" key="3">
    <source>
        <dbReference type="ARBA" id="ARBA00012513"/>
    </source>
</evidence>
<feature type="region of interest" description="Disordered" evidence="19">
    <location>
        <begin position="933"/>
        <end position="955"/>
    </location>
</feature>
<name>A0AAJ7SFT2_9ACAR</name>
<protein>
    <recommendedName>
        <fullName evidence="3">non-specific serine/threonine protein kinase</fullName>
        <ecNumber evidence="3">2.7.11.1</ecNumber>
    </recommendedName>
</protein>
<keyword evidence="13" id="KW-0067">ATP-binding</keyword>
<evidence type="ECO:0000256" key="13">
    <source>
        <dbReference type="ARBA" id="ARBA00022840"/>
    </source>
</evidence>
<dbReference type="Gene3D" id="1.20.1440.180">
    <property type="entry name" value="KEN domain"/>
    <property type="match status" value="1"/>
</dbReference>
<feature type="domain" description="KEN" evidence="22">
    <location>
        <begin position="764"/>
        <end position="894"/>
    </location>
</feature>
<dbReference type="InterPro" id="IPR038357">
    <property type="entry name" value="KEN_sf"/>
</dbReference>
<evidence type="ECO:0000256" key="10">
    <source>
        <dbReference type="ARBA" id="ARBA00022777"/>
    </source>
</evidence>
<comment type="cofactor">
    <cofactor evidence="1">
        <name>Mg(2+)</name>
        <dbReference type="ChEBI" id="CHEBI:18420"/>
    </cofactor>
</comment>
<dbReference type="InterPro" id="IPR008271">
    <property type="entry name" value="Ser/Thr_kinase_AS"/>
</dbReference>
<keyword evidence="15" id="KW-0472">Membrane</keyword>
<feature type="region of interest" description="Disordered" evidence="19">
    <location>
        <begin position="978"/>
        <end position="1046"/>
    </location>
</feature>
<comment type="catalytic activity">
    <reaction evidence="17">
        <text>L-threonyl-[protein] + ATP = O-phospho-L-threonyl-[protein] + ADP + H(+)</text>
        <dbReference type="Rhea" id="RHEA:46608"/>
        <dbReference type="Rhea" id="RHEA-COMP:11060"/>
        <dbReference type="Rhea" id="RHEA-COMP:11605"/>
        <dbReference type="ChEBI" id="CHEBI:15378"/>
        <dbReference type="ChEBI" id="CHEBI:30013"/>
        <dbReference type="ChEBI" id="CHEBI:30616"/>
        <dbReference type="ChEBI" id="CHEBI:61977"/>
        <dbReference type="ChEBI" id="CHEBI:456216"/>
        <dbReference type="EC" id="2.7.11.1"/>
    </reaction>
</comment>
<dbReference type="GO" id="GO:0010468">
    <property type="term" value="P:regulation of gene expression"/>
    <property type="evidence" value="ECO:0007669"/>
    <property type="project" value="UniProtKB-ARBA"/>
</dbReference>
<keyword evidence="12" id="KW-0256">Endoplasmic reticulum</keyword>
<dbReference type="KEGG" id="goe:100899761"/>
<evidence type="ECO:0000313" key="24">
    <source>
        <dbReference type="RefSeq" id="XP_028967941.1"/>
    </source>
</evidence>
<feature type="compositionally biased region" description="Basic residues" evidence="19">
    <location>
        <begin position="1034"/>
        <end position="1046"/>
    </location>
</feature>
<evidence type="ECO:0000256" key="12">
    <source>
        <dbReference type="ARBA" id="ARBA00022824"/>
    </source>
</evidence>
<dbReference type="InterPro" id="IPR010513">
    <property type="entry name" value="KEN_dom"/>
</dbReference>
<dbReference type="SMART" id="SM00220">
    <property type="entry name" value="S_TKc"/>
    <property type="match status" value="1"/>
</dbReference>
<keyword evidence="8 20" id="KW-0732">Signal</keyword>
<evidence type="ECO:0000256" key="1">
    <source>
        <dbReference type="ARBA" id="ARBA00001946"/>
    </source>
</evidence>
<dbReference type="CDD" id="cd13982">
    <property type="entry name" value="STKc_IRE1"/>
    <property type="match status" value="1"/>
</dbReference>
<evidence type="ECO:0000313" key="23">
    <source>
        <dbReference type="Proteomes" id="UP000694867"/>
    </source>
</evidence>
<evidence type="ECO:0000256" key="15">
    <source>
        <dbReference type="ARBA" id="ARBA00023136"/>
    </source>
</evidence>
<comment type="catalytic activity">
    <reaction evidence="18">
        <text>L-seryl-[protein] + ATP = O-phospho-L-seryl-[protein] + ADP + H(+)</text>
        <dbReference type="Rhea" id="RHEA:17989"/>
        <dbReference type="Rhea" id="RHEA-COMP:9863"/>
        <dbReference type="Rhea" id="RHEA-COMP:11604"/>
        <dbReference type="ChEBI" id="CHEBI:15378"/>
        <dbReference type="ChEBI" id="CHEBI:29999"/>
        <dbReference type="ChEBI" id="CHEBI:30616"/>
        <dbReference type="ChEBI" id="CHEBI:83421"/>
        <dbReference type="ChEBI" id="CHEBI:456216"/>
        <dbReference type="EC" id="2.7.11.1"/>
    </reaction>
</comment>
<evidence type="ECO:0000256" key="9">
    <source>
        <dbReference type="ARBA" id="ARBA00022741"/>
    </source>
</evidence>
<dbReference type="Proteomes" id="UP000694867">
    <property type="component" value="Unplaced"/>
</dbReference>
<dbReference type="RefSeq" id="XP_028967941.1">
    <property type="nucleotide sequence ID" value="XM_029112108.1"/>
</dbReference>
<proteinExistence type="predicted"/>
<evidence type="ECO:0000259" key="21">
    <source>
        <dbReference type="PROSITE" id="PS50011"/>
    </source>
</evidence>
<evidence type="ECO:0000256" key="17">
    <source>
        <dbReference type="ARBA" id="ARBA00047899"/>
    </source>
</evidence>
<evidence type="ECO:0000256" key="5">
    <source>
        <dbReference type="ARBA" id="ARBA00022553"/>
    </source>
</evidence>
<keyword evidence="16" id="KW-0511">Multifunctional enzyme</keyword>
<keyword evidence="7" id="KW-0812">Transmembrane</keyword>
<dbReference type="GO" id="GO:0004521">
    <property type="term" value="F:RNA endonuclease activity"/>
    <property type="evidence" value="ECO:0007669"/>
    <property type="project" value="InterPro"/>
</dbReference>
<evidence type="ECO:0000256" key="8">
    <source>
        <dbReference type="ARBA" id="ARBA00022729"/>
    </source>
</evidence>
<dbReference type="Pfam" id="PF06479">
    <property type="entry name" value="Ribonuc_2-5A"/>
    <property type="match status" value="1"/>
</dbReference>
<dbReference type="InterPro" id="IPR000719">
    <property type="entry name" value="Prot_kinase_dom"/>
</dbReference>
<dbReference type="GO" id="GO:0036498">
    <property type="term" value="P:IRE1-mediated unfolded protein response"/>
    <property type="evidence" value="ECO:0007669"/>
    <property type="project" value="TreeGrafter"/>
</dbReference>
<dbReference type="CDD" id="cd10422">
    <property type="entry name" value="RNase_Ire1"/>
    <property type="match status" value="1"/>
</dbReference>
<dbReference type="SUPFAM" id="SSF50998">
    <property type="entry name" value="Quinoprotein alcohol dehydrogenase-like"/>
    <property type="match status" value="1"/>
</dbReference>
<dbReference type="Gene3D" id="2.130.10.10">
    <property type="entry name" value="YVTN repeat-like/Quinoprotein amine dehydrogenase"/>
    <property type="match status" value="1"/>
</dbReference>
<dbReference type="InterPro" id="IPR015943">
    <property type="entry name" value="WD40/YVTN_repeat-like_dom_sf"/>
</dbReference>
<dbReference type="FunFam" id="1.20.1440.180:FF:000001">
    <property type="entry name" value="Serine/threonine-protein kinase/endoribonuclease IRE1"/>
    <property type="match status" value="1"/>
</dbReference>
<sequence length="1046" mass="115941">MHLIRALLFASIAVGLRAEEDAANNASKSRSQLSEVRPVLLVSTLNGQLSAVDKKSGLVLWSRYEDPVLKVPPGASTAFLPDPKDGSLYILVSEEKSSDGEARRPSIKKLPFTIPQLVTASPCRSSDGMLYTGQKLDVWFAIDLATGEKRETISLYGSDNVCPQSKSGVAYIGRSEYHLAMFEAATGEKRWNATYYDYASTAANMPEIAVGEYDLIHFASSEVGRILSFEKASGDFLWEAEFTSPVVALYLMDNADSTLKSLPFTSLAQRTIEDIGSRLQKQTWKKYLASQLDQSSLFPALYVGLDATRQELYALPALVDKNIPLIPVTSSRNIPLLEGPKAKTGRRREIFEGYYEVPEALVSSLAPRKQISGDSSLPTGFHRAANGVIIEVSHQDTGSQTEDSREEISVTEELFKEQIANQLFWIKVSLVALITVIMTTLLCIHRQPRVNETNPTSLTSCFPLQSSMVSKTPNLRVSGETGLPLSELELSENGICSVGKITYDSNEKLGAGGNGTVVYRGRFDGRPVAVKRILPVCYSLALREVELLRETDEHPNVVRYFCMEQDPHFYYIALELCAATLTEFVENTDFDRRNLSPLEAIYQAAAGLEHLHSLNVAHRDVKPQNVLISQVGRNGLLKVMISDFGLCKKLSHGDRSFSKKSGVLGTEGWIAPEVLEGPESSRVTKAIDIFSLGCVFYYVLSGGLHPFGDVVERQANIRKDRMNLSGLRARDITAKGLIHQMLQADGSKRPSAAQITRHPTFWDNTKILNFFQEVSDRIEKEDHASPVVRHLERHGFRIINSVNWIDQITQELQKDLRRFRSYKGSSVRDLLRALRNKKHHYRELPVELQQELGTIPDEYVAYFTSRFPYLLIHTYVAMQHYRHDAPLLKEYYAPDGLSAPVELCQHPDLDSIPPPSDAWKIWRTNRMLKRVDEKSGASAADLSNGPRGDASATSTMKAVATTNGFAALPPLAANPIGHGDGGTQVMNPLRGCKDAEDDNAQNDENAGWTTVNSSAPRSASSSVLMSAAVSALQTKKRKQKRAKKND</sequence>
<evidence type="ECO:0000256" key="14">
    <source>
        <dbReference type="ARBA" id="ARBA00022989"/>
    </source>
</evidence>
<dbReference type="GO" id="GO:0070059">
    <property type="term" value="P:intrinsic apoptotic signaling pathway in response to endoplasmic reticulum stress"/>
    <property type="evidence" value="ECO:0007669"/>
    <property type="project" value="TreeGrafter"/>
</dbReference>
<dbReference type="PROSITE" id="PS00108">
    <property type="entry name" value="PROTEIN_KINASE_ST"/>
    <property type="match status" value="1"/>
</dbReference>
<dbReference type="GO" id="GO:0016787">
    <property type="term" value="F:hydrolase activity"/>
    <property type="evidence" value="ECO:0007669"/>
    <property type="project" value="UniProtKB-KW"/>
</dbReference>
<gene>
    <name evidence="24" type="primary">LOC100899761</name>
</gene>
<keyword evidence="4" id="KW-0723">Serine/threonine-protein kinase</keyword>
<dbReference type="InterPro" id="IPR002372">
    <property type="entry name" value="PQQ_rpt_dom"/>
</dbReference>
<dbReference type="GO" id="GO:0004674">
    <property type="term" value="F:protein serine/threonine kinase activity"/>
    <property type="evidence" value="ECO:0007669"/>
    <property type="project" value="UniProtKB-KW"/>
</dbReference>
<dbReference type="GO" id="GO:0006397">
    <property type="term" value="P:mRNA processing"/>
    <property type="evidence" value="ECO:0007669"/>
    <property type="project" value="InterPro"/>
</dbReference>
<keyword evidence="23" id="KW-1185">Reference proteome</keyword>
<evidence type="ECO:0000256" key="4">
    <source>
        <dbReference type="ARBA" id="ARBA00022527"/>
    </source>
</evidence>
<evidence type="ECO:0000256" key="2">
    <source>
        <dbReference type="ARBA" id="ARBA00004115"/>
    </source>
</evidence>
<dbReference type="SUPFAM" id="SSF56112">
    <property type="entry name" value="Protein kinase-like (PK-like)"/>
    <property type="match status" value="1"/>
</dbReference>
<evidence type="ECO:0000259" key="22">
    <source>
        <dbReference type="PROSITE" id="PS51392"/>
    </source>
</evidence>
<dbReference type="SMART" id="SM00580">
    <property type="entry name" value="PUG"/>
    <property type="match status" value="1"/>
</dbReference>
<dbReference type="Pfam" id="PF13360">
    <property type="entry name" value="PQQ_2"/>
    <property type="match status" value="1"/>
</dbReference>
<dbReference type="InterPro" id="IPR045133">
    <property type="entry name" value="IRE1/2-like"/>
</dbReference>
<keyword evidence="14" id="KW-1133">Transmembrane helix</keyword>
<keyword evidence="10 24" id="KW-0418">Kinase</keyword>
<dbReference type="GO" id="GO:0005524">
    <property type="term" value="F:ATP binding"/>
    <property type="evidence" value="ECO:0007669"/>
    <property type="project" value="UniProtKB-KW"/>
</dbReference>
<feature type="signal peptide" evidence="20">
    <location>
        <begin position="1"/>
        <end position="18"/>
    </location>
</feature>
<keyword evidence="6" id="KW-0808">Transferase</keyword>
<keyword evidence="11" id="KW-0378">Hydrolase</keyword>
<dbReference type="GO" id="GO:0080090">
    <property type="term" value="P:regulation of primary metabolic process"/>
    <property type="evidence" value="ECO:0007669"/>
    <property type="project" value="UniProtKB-ARBA"/>
</dbReference>
<dbReference type="CDD" id="cd09769">
    <property type="entry name" value="Luminal_IRE1"/>
    <property type="match status" value="1"/>
</dbReference>
<dbReference type="Gene3D" id="3.30.200.20">
    <property type="entry name" value="Phosphorylase Kinase, domain 1"/>
    <property type="match status" value="1"/>
</dbReference>
<dbReference type="FunFam" id="3.30.200.20:FF:000077">
    <property type="entry name" value="Putative Serine/threonine-protein kinase/endoribonuclease IRE1"/>
    <property type="match status" value="1"/>
</dbReference>
<dbReference type="CTD" id="42358"/>
<dbReference type="InterPro" id="IPR018391">
    <property type="entry name" value="PQQ_b-propeller_rpt"/>
</dbReference>
<dbReference type="GeneID" id="100899761"/>
<dbReference type="InterPro" id="IPR011047">
    <property type="entry name" value="Quinoprotein_ADH-like_sf"/>
</dbReference>
<feature type="compositionally biased region" description="Low complexity" evidence="19">
    <location>
        <begin position="1002"/>
        <end position="1031"/>
    </location>
</feature>
<evidence type="ECO:0000256" key="16">
    <source>
        <dbReference type="ARBA" id="ARBA00023268"/>
    </source>
</evidence>